<dbReference type="Gene3D" id="1.25.40.10">
    <property type="entry name" value="Tetratricopeptide repeat domain"/>
    <property type="match status" value="1"/>
</dbReference>
<proteinExistence type="predicted"/>
<keyword evidence="2 4" id="KW-0863">Zinc-finger</keyword>
<evidence type="ECO:0000313" key="8">
    <source>
        <dbReference type="EMBL" id="KAL1407376.1"/>
    </source>
</evidence>
<dbReference type="InterPro" id="IPR002893">
    <property type="entry name" value="Znf_MYND"/>
</dbReference>
<dbReference type="GeneID" id="95987841"/>
<evidence type="ECO:0000256" key="1">
    <source>
        <dbReference type="ARBA" id="ARBA00022723"/>
    </source>
</evidence>
<dbReference type="InterPro" id="IPR050869">
    <property type="entry name" value="H3K4_H4K5_MeTrfase"/>
</dbReference>
<protein>
    <submittedName>
        <fullName evidence="8">N-lysine methyltransferase smyd2</fullName>
    </submittedName>
</protein>
<dbReference type="Gene3D" id="6.10.140.2220">
    <property type="match status" value="1"/>
</dbReference>
<reference evidence="8 9" key="1">
    <citation type="submission" date="2023-08" db="EMBL/GenBank/DDBJ databases">
        <title>Annotated Genome Sequence of Vanrija albida AlHP1.</title>
        <authorList>
            <person name="Herzog R."/>
        </authorList>
    </citation>
    <scope>NUCLEOTIDE SEQUENCE [LARGE SCALE GENOMIC DNA]</scope>
    <source>
        <strain evidence="8 9">AlHP1</strain>
    </source>
</reference>
<dbReference type="SUPFAM" id="SSF82199">
    <property type="entry name" value="SET domain"/>
    <property type="match status" value="1"/>
</dbReference>
<evidence type="ECO:0000256" key="5">
    <source>
        <dbReference type="SAM" id="MobiDB-lite"/>
    </source>
</evidence>
<feature type="domain" description="MYND-type" evidence="7">
    <location>
        <begin position="134"/>
        <end position="171"/>
    </location>
</feature>
<dbReference type="Pfam" id="PF01753">
    <property type="entry name" value="zf-MYND"/>
    <property type="match status" value="1"/>
</dbReference>
<accession>A0ABR3PY48</accession>
<dbReference type="PROSITE" id="PS50865">
    <property type="entry name" value="ZF_MYND_2"/>
    <property type="match status" value="1"/>
</dbReference>
<keyword evidence="3" id="KW-0862">Zinc</keyword>
<dbReference type="InterPro" id="IPR001214">
    <property type="entry name" value="SET_dom"/>
</dbReference>
<sequence>MSSFQSLRGKRDARHAGSRHGVGAVATAGAAAPAQPEAAPQPSPAAPANVEMAPASPPASTAPPDTAAADAALYPDLGPPLAVRSTPDRGRGLFTTAPVVISGHAVRKDWSGTTLLSTTPRVAVLSLAHLQTRCSNCFKEAKVARCIKCRAMHYCSKECQRADWPAHKPECAALARIRGMWARTFPDKAKNGWDNSWVVSDAGRAVARMCWARKAARDATGRDPDWWASVAAMESHAKKLDEAATMKLAGQVQHIRHYLNAAVPSATPDVLEPGDMADYGFKSAAELLDMCSAFSVNSFTLSAPDLTPIGVATSPVCALFNHSCEPNAVVVFPKGGKDMQVIAIGDMRPGDEVLTSYIDVSLPYAERQKDLSERYGFDCKCSLCEKSADLSWVDPRWSVLHPGCKAGEGRGRMPDLRHDGEATVKCAACSDSFTVNVPALRALVGQGKATLAKDEAGALDYATASPELSATITALQQLVPSSTYPLLPLLRLQVLTLTPPTELASWEFVCSQLRVAISGAREAHPPNHPTVAVMLAELAKLLAMDTDQLGQSGITPVRQAGQQEVIQRVGRLMDAIRALREAVAACNRAFGRGGGDVGAEMAKLLSQCEEEVEMLRRR</sequence>
<evidence type="ECO:0000259" key="6">
    <source>
        <dbReference type="PROSITE" id="PS50280"/>
    </source>
</evidence>
<dbReference type="GO" id="GO:0032259">
    <property type="term" value="P:methylation"/>
    <property type="evidence" value="ECO:0007669"/>
    <property type="project" value="UniProtKB-KW"/>
</dbReference>
<evidence type="ECO:0000256" key="4">
    <source>
        <dbReference type="PROSITE-ProRule" id="PRU00134"/>
    </source>
</evidence>
<dbReference type="GO" id="GO:0008168">
    <property type="term" value="F:methyltransferase activity"/>
    <property type="evidence" value="ECO:0007669"/>
    <property type="project" value="UniProtKB-KW"/>
</dbReference>
<dbReference type="InterPro" id="IPR011990">
    <property type="entry name" value="TPR-like_helical_dom_sf"/>
</dbReference>
<keyword evidence="8" id="KW-0489">Methyltransferase</keyword>
<feature type="domain" description="SET" evidence="6">
    <location>
        <begin position="79"/>
        <end position="358"/>
    </location>
</feature>
<gene>
    <name evidence="8" type="primary">SMYD2</name>
    <name evidence="8" type="ORF">Q8F55_006798</name>
</gene>
<dbReference type="SUPFAM" id="SSF144232">
    <property type="entry name" value="HIT/MYND zinc finger-like"/>
    <property type="match status" value="1"/>
</dbReference>
<dbReference type="PROSITE" id="PS50280">
    <property type="entry name" value="SET"/>
    <property type="match status" value="1"/>
</dbReference>
<evidence type="ECO:0000256" key="2">
    <source>
        <dbReference type="ARBA" id="ARBA00022771"/>
    </source>
</evidence>
<feature type="compositionally biased region" description="Low complexity" evidence="5">
    <location>
        <begin position="24"/>
        <end position="38"/>
    </location>
</feature>
<keyword evidence="8" id="KW-0808">Transferase</keyword>
<keyword evidence="1" id="KW-0479">Metal-binding</keyword>
<dbReference type="InterPro" id="IPR046341">
    <property type="entry name" value="SET_dom_sf"/>
</dbReference>
<dbReference type="EMBL" id="JBBXJM010000005">
    <property type="protein sequence ID" value="KAL1407376.1"/>
    <property type="molecule type" value="Genomic_DNA"/>
</dbReference>
<dbReference type="Gene3D" id="2.170.270.10">
    <property type="entry name" value="SET domain"/>
    <property type="match status" value="1"/>
</dbReference>
<keyword evidence="9" id="KW-1185">Reference proteome</keyword>
<dbReference type="Pfam" id="PF00856">
    <property type="entry name" value="SET"/>
    <property type="match status" value="1"/>
</dbReference>
<dbReference type="Proteomes" id="UP001565368">
    <property type="component" value="Unassembled WGS sequence"/>
</dbReference>
<feature type="region of interest" description="Disordered" evidence="5">
    <location>
        <begin position="1"/>
        <end position="66"/>
    </location>
</feature>
<organism evidence="8 9">
    <name type="scientific">Vanrija albida</name>
    <dbReference type="NCBI Taxonomy" id="181172"/>
    <lineage>
        <taxon>Eukaryota</taxon>
        <taxon>Fungi</taxon>
        <taxon>Dikarya</taxon>
        <taxon>Basidiomycota</taxon>
        <taxon>Agaricomycotina</taxon>
        <taxon>Tremellomycetes</taxon>
        <taxon>Trichosporonales</taxon>
        <taxon>Trichosporonaceae</taxon>
        <taxon>Vanrija</taxon>
    </lineage>
</organism>
<dbReference type="RefSeq" id="XP_069207320.1">
    <property type="nucleotide sequence ID" value="XM_069355249.1"/>
</dbReference>
<evidence type="ECO:0000313" key="9">
    <source>
        <dbReference type="Proteomes" id="UP001565368"/>
    </source>
</evidence>
<comment type="caution">
    <text evidence="8">The sequence shown here is derived from an EMBL/GenBank/DDBJ whole genome shotgun (WGS) entry which is preliminary data.</text>
</comment>
<dbReference type="PANTHER" id="PTHR12197:SF251">
    <property type="entry name" value="EG:BACR7C10.4 PROTEIN"/>
    <property type="match status" value="1"/>
</dbReference>
<dbReference type="Gene3D" id="1.10.220.160">
    <property type="match status" value="1"/>
</dbReference>
<evidence type="ECO:0000259" key="7">
    <source>
        <dbReference type="PROSITE" id="PS50865"/>
    </source>
</evidence>
<dbReference type="PANTHER" id="PTHR12197">
    <property type="entry name" value="HISTONE-LYSINE N-METHYLTRANSFERASE SMYD"/>
    <property type="match status" value="1"/>
</dbReference>
<evidence type="ECO:0000256" key="3">
    <source>
        <dbReference type="ARBA" id="ARBA00022833"/>
    </source>
</evidence>
<name>A0ABR3PY48_9TREE</name>